<reference evidence="1 2" key="1">
    <citation type="journal article" date="2021" name="BMC Genomics">
        <title>Datura genome reveals duplications of psychoactive alkaloid biosynthetic genes and high mutation rate following tissue culture.</title>
        <authorList>
            <person name="Rajewski A."/>
            <person name="Carter-House D."/>
            <person name="Stajich J."/>
            <person name="Litt A."/>
        </authorList>
    </citation>
    <scope>NUCLEOTIDE SEQUENCE [LARGE SCALE GENOMIC DNA]</scope>
    <source>
        <strain evidence="1">AR-01</strain>
    </source>
</reference>
<dbReference type="EMBL" id="JACEIK010000795">
    <property type="protein sequence ID" value="MCD7462338.1"/>
    <property type="molecule type" value="Genomic_DNA"/>
</dbReference>
<evidence type="ECO:0000313" key="1">
    <source>
        <dbReference type="EMBL" id="MCD7462338.1"/>
    </source>
</evidence>
<keyword evidence="2" id="KW-1185">Reference proteome</keyword>
<comment type="caution">
    <text evidence="1">The sequence shown here is derived from an EMBL/GenBank/DDBJ whole genome shotgun (WGS) entry which is preliminary data.</text>
</comment>
<proteinExistence type="predicted"/>
<protein>
    <submittedName>
        <fullName evidence="1">Uncharacterized protein</fullName>
    </submittedName>
</protein>
<accession>A0ABS8STV3</accession>
<gene>
    <name evidence="1" type="ORF">HAX54_048296</name>
</gene>
<sequence>MWLCQCGMRARPSGGGMVFVRSKSRHASLWRVVYLVCLSKSGMLVVAGRCRERAWRAGVGHLCSGAAGGRVGGARACFAGRVRHAFWAFPESLCCLPLAPDGRLNSARYLEARSFVKWEKWGKFSSSLAARQPQHLPVLAEPLPHPGLALSRENFVSMAAQLDKEERQQARLIDELAFDNSEISPSDFQ</sequence>
<name>A0ABS8STV3_DATST</name>
<dbReference type="Proteomes" id="UP000823775">
    <property type="component" value="Unassembled WGS sequence"/>
</dbReference>
<organism evidence="1 2">
    <name type="scientific">Datura stramonium</name>
    <name type="common">Jimsonweed</name>
    <name type="synonym">Common thornapple</name>
    <dbReference type="NCBI Taxonomy" id="4076"/>
    <lineage>
        <taxon>Eukaryota</taxon>
        <taxon>Viridiplantae</taxon>
        <taxon>Streptophyta</taxon>
        <taxon>Embryophyta</taxon>
        <taxon>Tracheophyta</taxon>
        <taxon>Spermatophyta</taxon>
        <taxon>Magnoliopsida</taxon>
        <taxon>eudicotyledons</taxon>
        <taxon>Gunneridae</taxon>
        <taxon>Pentapetalae</taxon>
        <taxon>asterids</taxon>
        <taxon>lamiids</taxon>
        <taxon>Solanales</taxon>
        <taxon>Solanaceae</taxon>
        <taxon>Solanoideae</taxon>
        <taxon>Datureae</taxon>
        <taxon>Datura</taxon>
    </lineage>
</organism>
<evidence type="ECO:0000313" key="2">
    <source>
        <dbReference type="Proteomes" id="UP000823775"/>
    </source>
</evidence>